<dbReference type="InterPro" id="IPR050426">
    <property type="entry name" value="Glycosyltransferase_28"/>
</dbReference>
<sequence>MRIGVSPAPIPYKKVSDKTLAAAIEIVLGDEVMRKKAQELGEKIRDEDGVANAVEVFHRHLGLIE</sequence>
<evidence type="ECO:0000313" key="2">
    <source>
        <dbReference type="Proteomes" id="UP000604661"/>
    </source>
</evidence>
<protein>
    <submittedName>
        <fullName evidence="1">Uncharacterized protein</fullName>
    </submittedName>
</protein>
<keyword evidence="2" id="KW-1185">Reference proteome</keyword>
<gene>
    <name evidence="1" type="ORF">H6G95_32455</name>
</gene>
<dbReference type="Proteomes" id="UP000604661">
    <property type="component" value="Unassembled WGS sequence"/>
</dbReference>
<accession>A0ABR8F850</accession>
<dbReference type="SUPFAM" id="SSF53756">
    <property type="entry name" value="UDP-Glycosyltransferase/glycogen phosphorylase"/>
    <property type="match status" value="1"/>
</dbReference>
<evidence type="ECO:0000313" key="1">
    <source>
        <dbReference type="EMBL" id="MBD2565209.1"/>
    </source>
</evidence>
<name>A0ABR8F850_NOSLI</name>
<organism evidence="1 2">
    <name type="scientific">Nostoc linckia FACHB-391</name>
    <dbReference type="NCBI Taxonomy" id="2692906"/>
    <lineage>
        <taxon>Bacteria</taxon>
        <taxon>Bacillati</taxon>
        <taxon>Cyanobacteriota</taxon>
        <taxon>Cyanophyceae</taxon>
        <taxon>Nostocales</taxon>
        <taxon>Nostocaceae</taxon>
        <taxon>Nostoc</taxon>
    </lineage>
</organism>
<dbReference type="PANTHER" id="PTHR48050">
    <property type="entry name" value="STEROL 3-BETA-GLUCOSYLTRANSFERASE"/>
    <property type="match status" value="1"/>
</dbReference>
<proteinExistence type="predicted"/>
<reference evidence="1 2" key="1">
    <citation type="journal article" date="2020" name="ISME J.">
        <title>Comparative genomics reveals insights into cyanobacterial evolution and habitat adaptation.</title>
        <authorList>
            <person name="Chen M.Y."/>
            <person name="Teng W.K."/>
            <person name="Zhao L."/>
            <person name="Hu C.X."/>
            <person name="Zhou Y.K."/>
            <person name="Han B.P."/>
            <person name="Song L.R."/>
            <person name="Shu W.S."/>
        </authorList>
    </citation>
    <scope>NUCLEOTIDE SEQUENCE [LARGE SCALE GENOMIC DNA]</scope>
    <source>
        <strain evidence="1 2">FACHB-391</strain>
    </source>
</reference>
<comment type="caution">
    <text evidence="1">The sequence shown here is derived from an EMBL/GenBank/DDBJ whole genome shotgun (WGS) entry which is preliminary data.</text>
</comment>
<dbReference type="EMBL" id="JACJTE010000073">
    <property type="protein sequence ID" value="MBD2565209.1"/>
    <property type="molecule type" value="Genomic_DNA"/>
</dbReference>
<dbReference type="PANTHER" id="PTHR48050:SF13">
    <property type="entry name" value="STEROL 3-BETA-GLUCOSYLTRANSFERASE UGT80A2"/>
    <property type="match status" value="1"/>
</dbReference>